<feature type="compositionally biased region" description="Polar residues" evidence="8">
    <location>
        <begin position="378"/>
        <end position="406"/>
    </location>
</feature>
<organism evidence="10 11">
    <name type="scientific">Cryptococcus tetragattii IND107</name>
    <dbReference type="NCBI Taxonomy" id="1296105"/>
    <lineage>
        <taxon>Eukaryota</taxon>
        <taxon>Fungi</taxon>
        <taxon>Dikarya</taxon>
        <taxon>Basidiomycota</taxon>
        <taxon>Agaricomycotina</taxon>
        <taxon>Tremellomycetes</taxon>
        <taxon>Tremellales</taxon>
        <taxon>Cryptococcaceae</taxon>
        <taxon>Cryptococcus</taxon>
        <taxon>Cryptococcus gattii species complex</taxon>
    </lineage>
</organism>
<gene>
    <name evidence="10" type="ORF">I308_100654</name>
</gene>
<reference evidence="11" key="1">
    <citation type="submission" date="2015-01" db="EMBL/GenBank/DDBJ databases">
        <title>The Genome Sequence of Cryptococcus gattii MMRL2647.</title>
        <authorList>
            <consortium name="The Broad Institute Genomics Platform"/>
            <person name="Cuomo C."/>
            <person name="Litvintseva A."/>
            <person name="Chen Y."/>
            <person name="Heitman J."/>
            <person name="Sun S."/>
            <person name="Springer D."/>
            <person name="Dromer F."/>
            <person name="Young S."/>
            <person name="Zeng Q."/>
            <person name="Gargeya S."/>
            <person name="Abouelleil A."/>
            <person name="Alvarado L."/>
            <person name="Chapman S.B."/>
            <person name="Gainer-Dewar J."/>
            <person name="Goldberg J."/>
            <person name="Griggs A."/>
            <person name="Gujja S."/>
            <person name="Hansen M."/>
            <person name="Howarth C."/>
            <person name="Imamovic A."/>
            <person name="Larimer J."/>
            <person name="Murphy C."/>
            <person name="Naylor J."/>
            <person name="Pearson M."/>
            <person name="Priest M."/>
            <person name="Roberts A."/>
            <person name="Saif S."/>
            <person name="Shea T."/>
            <person name="Sykes S."/>
            <person name="Wortman J."/>
            <person name="Nusbaum C."/>
            <person name="Birren B."/>
        </authorList>
    </citation>
    <scope>NUCLEOTIDE SEQUENCE [LARGE SCALE GENOMIC DNA]</scope>
    <source>
        <strain evidence="11">IND107</strain>
    </source>
</reference>
<feature type="compositionally biased region" description="Basic and acidic residues" evidence="8">
    <location>
        <begin position="1111"/>
        <end position="1121"/>
    </location>
</feature>
<keyword evidence="6" id="KW-0206">Cytoskeleton</keyword>
<sequence length="1289" mass="139256">MPPLTQDYPTFTHYTSSLRDGLRQSASNSLVELEQAINSKGYDWLEGYMSQIMAHIPQAPIGELIKTPSKTQTVKRTRAATAAAKEKTQKIKGLNAQLVLSPSSRQTSRPALSPLQFGSRNANISNAASPSPIKSKPVKASTPSKSKAKRGRPKKAGPAMISDENASPKFENKKLYLSSAVDPEHPFSPSHQSKLGREKEHASSIKIEKAPKSKQIKAETIEKITEVPIDRQNMDADHDETPLQSAVDHSPAGEPHSLPTVGEIMDMGIDNVTGAEDTQLKEMIEVRPELDNANSADAVLTTPEENALDSAPKEEGTGDLNFGQPKEEAGEEARKEAAIEDIQGQESTINETAGITGSNQNSFEMKEGPVPRTEFSAKVSQASATESNGADTAVTSSTQPATVSQSPPAPFKASFMESSASSSTTALTSGAVPIPVRQVRSSWLSKALGTGTVPISNASGPAESNPAICKPFTAPSQQRPSAAMDFSGLRKSLLPIGGLKRKSGEGMGGQEEEDEGRRPDKFTKISSEPHDFQVSTTPVPMIRPKLPSKTPSFGTGSVNSNPASQSRSALPSGLIDDPHRPEISKVTKALDELREKTAKDLAKQKASSAGRPESGNVRAPKAKSTGAGFLRGLLNFGSVSEEEEAIRRARELEEEKIAEAELEKLMWNATKPVLDVESALDNPTADAVSASADPVPQQEGDNNAGRSTTPSLSPPPKLASLQPPQMQPQSVTTATNDEDEEMFDEESVLDEIIPAEIIEPLYINDKPQQPSSPAVAPPAVIDTSANPVEPSVSTTPVRARPSISLDRREKGQSKVSDINAMKMEKAKEQGKEHDYHGQGDTAIEKPDDKRKTNGKFPVAHEAQGDYPYDNNVTDETEINRELPSSIATSTDVLNISTSSQATSSTLNHASTMAAKALGVRPATGPVKSLQLAAAAAKKEQNAASRKAAMRDQADKRKELLAQKKAEEERLRADEERNAKIAELEEKRRLRAEHEKRKKEREARVAAIAKERAAKEEREMQAAKMKAEEEAARKRKLTVALNKSQSSGVPASKRLAGPSQSLAKGKESFRPTKTTSTHPLSQSTTEQQAPKAFRTAETAHSQSSTITLVKQTQRESQVERKPLGQPSRPSAMGNQATRQPQHQQNQIPQRSSSAAPQSWAQVQASLDEKALAQQSEDIVLPDIASEYSDPDEDTTRDFDRPAWAESPELRKALEAQAHINPDELFGPIKPLNMDELFKARAGKFRARTSSANWSRGDGLTRAEEVDYARRMGFTSLSYYDDAGGNGSHRG</sequence>
<feature type="compositionally biased region" description="Basic and acidic residues" evidence="8">
    <location>
        <begin position="822"/>
        <end position="851"/>
    </location>
</feature>
<feature type="compositionally biased region" description="Polar residues" evidence="8">
    <location>
        <begin position="699"/>
        <end position="709"/>
    </location>
</feature>
<evidence type="ECO:0000256" key="1">
    <source>
        <dbReference type="ARBA" id="ARBA00004123"/>
    </source>
</evidence>
<feature type="compositionally biased region" description="Polar residues" evidence="8">
    <location>
        <begin position="783"/>
        <end position="796"/>
    </location>
</feature>
<evidence type="ECO:0000256" key="6">
    <source>
        <dbReference type="ARBA" id="ARBA00023212"/>
    </source>
</evidence>
<dbReference type="PANTHER" id="PTHR13142:SF1">
    <property type="entry name" value="INNER CENTROMERE PROTEIN"/>
    <property type="match status" value="1"/>
</dbReference>
<feature type="region of interest" description="Disordered" evidence="8">
    <location>
        <begin position="678"/>
        <end position="749"/>
    </location>
</feature>
<feature type="region of interest" description="Disordered" evidence="8">
    <location>
        <begin position="455"/>
        <end position="623"/>
    </location>
</feature>
<keyword evidence="5" id="KW-0159">Chromosome partition</keyword>
<feature type="compositionally biased region" description="Low complexity" evidence="8">
    <location>
        <begin position="418"/>
        <end position="430"/>
    </location>
</feature>
<feature type="compositionally biased region" description="Low complexity" evidence="8">
    <location>
        <begin position="767"/>
        <end position="780"/>
    </location>
</feature>
<feature type="compositionally biased region" description="Basic residues" evidence="8">
    <location>
        <begin position="146"/>
        <end position="155"/>
    </location>
</feature>
<evidence type="ECO:0000259" key="9">
    <source>
        <dbReference type="Pfam" id="PF03941"/>
    </source>
</evidence>
<feature type="region of interest" description="Disordered" evidence="8">
    <location>
        <begin position="764"/>
        <end position="872"/>
    </location>
</feature>
<evidence type="ECO:0000256" key="4">
    <source>
        <dbReference type="ARBA" id="ARBA00022490"/>
    </source>
</evidence>
<evidence type="ECO:0000256" key="2">
    <source>
        <dbReference type="ARBA" id="ARBA00004186"/>
    </source>
</evidence>
<dbReference type="InterPro" id="IPR005635">
    <property type="entry name" value="Inner_centromere_prot_ARK-bd"/>
</dbReference>
<feature type="compositionally biased region" description="Polar residues" evidence="8">
    <location>
        <begin position="1070"/>
        <end position="1087"/>
    </location>
</feature>
<evidence type="ECO:0000256" key="7">
    <source>
        <dbReference type="ARBA" id="ARBA00023242"/>
    </source>
</evidence>
<feature type="compositionally biased region" description="Acidic residues" evidence="8">
    <location>
        <begin position="736"/>
        <end position="749"/>
    </location>
</feature>
<reference evidence="10 11" key="2">
    <citation type="submission" date="2024-01" db="EMBL/GenBank/DDBJ databases">
        <title>Comparative genomics of Cryptococcus and Kwoniella reveals pathogenesis evolution and contrasting modes of karyotype evolution via chromosome fusion or intercentromeric recombination.</title>
        <authorList>
            <person name="Coelho M.A."/>
            <person name="David-Palma M."/>
            <person name="Shea T."/>
            <person name="Bowers K."/>
            <person name="Mcginley-Smith S."/>
            <person name="Mohammad A.W."/>
            <person name="Gnirke A."/>
            <person name="Yurkov A.M."/>
            <person name="Nowrousian M."/>
            <person name="Sun S."/>
            <person name="Cuomo C.A."/>
            <person name="Heitman J."/>
        </authorList>
    </citation>
    <scope>NUCLEOTIDE SEQUENCE [LARGE SCALE GENOMIC DNA]</scope>
    <source>
        <strain evidence="10 11">IND107</strain>
    </source>
</reference>
<feature type="compositionally biased region" description="Basic and acidic residues" evidence="8">
    <location>
        <begin position="195"/>
        <end position="241"/>
    </location>
</feature>
<feature type="compositionally biased region" description="Polar residues" evidence="8">
    <location>
        <begin position="1149"/>
        <end position="1163"/>
    </location>
</feature>
<protein>
    <recommendedName>
        <fullName evidence="9">Inner centromere protein ARK-binding domain-containing protein</fullName>
    </recommendedName>
</protein>
<dbReference type="Proteomes" id="UP000054399">
    <property type="component" value="Unassembled WGS sequence"/>
</dbReference>
<keyword evidence="4" id="KW-0963">Cytoplasm</keyword>
<comment type="subcellular location">
    <subcellularLocation>
        <location evidence="2">Cytoplasm</location>
        <location evidence="2">Cytoskeleton</location>
        <location evidence="2">Spindle</location>
    </subcellularLocation>
    <subcellularLocation>
        <location evidence="1">Nucleus</location>
    </subcellularLocation>
</comment>
<evidence type="ECO:0000256" key="8">
    <source>
        <dbReference type="SAM" id="MobiDB-lite"/>
    </source>
</evidence>
<feature type="compositionally biased region" description="Polar residues" evidence="8">
    <location>
        <begin position="549"/>
        <end position="569"/>
    </location>
</feature>
<evidence type="ECO:0000313" key="10">
    <source>
        <dbReference type="EMBL" id="KAL0255845.1"/>
    </source>
</evidence>
<comment type="similarity">
    <text evidence="3">Belongs to the INCENP family.</text>
</comment>
<evidence type="ECO:0000313" key="11">
    <source>
        <dbReference type="Proteomes" id="UP000054399"/>
    </source>
</evidence>
<dbReference type="Pfam" id="PF03941">
    <property type="entry name" value="INCENP_ARK-bind"/>
    <property type="match status" value="1"/>
</dbReference>
<dbReference type="RefSeq" id="XP_066617122.1">
    <property type="nucleotide sequence ID" value="XM_066755221.1"/>
</dbReference>
<accession>A0ABR3C5F1</accession>
<feature type="domain" description="Inner centromere protein ARK-binding" evidence="9">
    <location>
        <begin position="1181"/>
        <end position="1236"/>
    </location>
</feature>
<feature type="compositionally biased region" description="Basic and acidic residues" evidence="8">
    <location>
        <begin position="515"/>
        <end position="531"/>
    </location>
</feature>
<name>A0ABR3C5F1_9TREE</name>
<feature type="compositionally biased region" description="Polar residues" evidence="8">
    <location>
        <begin position="344"/>
        <end position="363"/>
    </location>
</feature>
<dbReference type="EMBL" id="ATAM02000001">
    <property type="protein sequence ID" value="KAL0255845.1"/>
    <property type="molecule type" value="Genomic_DNA"/>
</dbReference>
<keyword evidence="11" id="KW-1185">Reference proteome</keyword>
<feature type="region of interest" description="Disordered" evidence="8">
    <location>
        <begin position="180"/>
        <end position="262"/>
    </location>
</feature>
<comment type="caution">
    <text evidence="10">The sequence shown here is derived from an EMBL/GenBank/DDBJ whole genome shotgun (WGS) entry which is preliminary data.</text>
</comment>
<feature type="compositionally biased region" description="Low complexity" evidence="8">
    <location>
        <begin position="1138"/>
        <end position="1148"/>
    </location>
</feature>
<keyword evidence="7" id="KW-0539">Nucleus</keyword>
<feature type="region of interest" description="Disordered" evidence="8">
    <location>
        <begin position="939"/>
        <end position="1198"/>
    </location>
</feature>
<evidence type="ECO:0000256" key="3">
    <source>
        <dbReference type="ARBA" id="ARBA00010042"/>
    </source>
</evidence>
<feature type="compositionally biased region" description="Basic and acidic residues" evidence="8">
    <location>
        <begin position="576"/>
        <end position="603"/>
    </location>
</feature>
<feature type="region of interest" description="Disordered" evidence="8">
    <location>
        <begin position="95"/>
        <end position="168"/>
    </location>
</feature>
<evidence type="ECO:0000256" key="5">
    <source>
        <dbReference type="ARBA" id="ARBA00022829"/>
    </source>
</evidence>
<feature type="compositionally biased region" description="Polar residues" evidence="8">
    <location>
        <begin position="1097"/>
        <end position="1110"/>
    </location>
</feature>
<dbReference type="Gene3D" id="6.10.250.2990">
    <property type="match status" value="1"/>
</dbReference>
<feature type="compositionally biased region" description="Basic and acidic residues" evidence="8">
    <location>
        <begin position="325"/>
        <end position="338"/>
    </location>
</feature>
<proteinExistence type="inferred from homology"/>
<dbReference type="PANTHER" id="PTHR13142">
    <property type="entry name" value="INNER CENTROMERE PROTEIN"/>
    <property type="match status" value="1"/>
</dbReference>
<dbReference type="GeneID" id="91987512"/>
<feature type="compositionally biased region" description="Polar residues" evidence="8">
    <location>
        <begin position="98"/>
        <end position="129"/>
    </location>
</feature>
<feature type="compositionally biased region" description="Basic and acidic residues" evidence="8">
    <location>
        <begin position="948"/>
        <end position="1031"/>
    </location>
</feature>
<feature type="region of interest" description="Disordered" evidence="8">
    <location>
        <begin position="300"/>
        <end position="430"/>
    </location>
</feature>